<dbReference type="Proteomes" id="UP000264294">
    <property type="component" value="Unassembled WGS sequence"/>
</dbReference>
<evidence type="ECO:0000256" key="4">
    <source>
        <dbReference type="ARBA" id="ARBA00022989"/>
    </source>
</evidence>
<feature type="domain" description="AprE-like beta-barrel" evidence="8">
    <location>
        <begin position="265"/>
        <end position="356"/>
    </location>
</feature>
<protein>
    <submittedName>
        <fullName evidence="10">HlyD family efflux transporter periplasmic adaptor subunit</fullName>
    </submittedName>
    <submittedName>
        <fullName evidence="9">HlyD secretion family protein</fullName>
    </submittedName>
</protein>
<keyword evidence="12" id="KW-1185">Reference proteome</keyword>
<evidence type="ECO:0000313" key="11">
    <source>
        <dbReference type="Proteomes" id="UP000029389"/>
    </source>
</evidence>
<dbReference type="PRINTS" id="PR01490">
    <property type="entry name" value="RTXTOXIND"/>
</dbReference>
<evidence type="ECO:0000259" key="8">
    <source>
        <dbReference type="Pfam" id="PF26002"/>
    </source>
</evidence>
<keyword evidence="5 7" id="KW-0472">Membrane</keyword>
<organism evidence="9 11">
    <name type="scientific">Bacillus clarus</name>
    <dbReference type="NCBI Taxonomy" id="2338372"/>
    <lineage>
        <taxon>Bacteria</taxon>
        <taxon>Bacillati</taxon>
        <taxon>Bacillota</taxon>
        <taxon>Bacilli</taxon>
        <taxon>Bacillales</taxon>
        <taxon>Bacillaceae</taxon>
        <taxon>Bacillus</taxon>
        <taxon>Bacillus cereus group</taxon>
    </lineage>
</organism>
<evidence type="ECO:0000256" key="7">
    <source>
        <dbReference type="SAM" id="Phobius"/>
    </source>
</evidence>
<feature type="coiled-coil region" evidence="6">
    <location>
        <begin position="196"/>
        <end position="223"/>
    </location>
</feature>
<evidence type="ECO:0000313" key="12">
    <source>
        <dbReference type="Proteomes" id="UP000264294"/>
    </source>
</evidence>
<comment type="subcellular location">
    <subcellularLocation>
        <location evidence="1">Membrane</location>
        <topology evidence="1">Single-pass membrane protein</topology>
    </subcellularLocation>
</comment>
<dbReference type="InterPro" id="IPR050739">
    <property type="entry name" value="MFP"/>
</dbReference>
<evidence type="ECO:0000256" key="6">
    <source>
        <dbReference type="SAM" id="Coils"/>
    </source>
</evidence>
<name>A0A090YSI0_9BACI</name>
<dbReference type="GO" id="GO:0016020">
    <property type="term" value="C:membrane"/>
    <property type="evidence" value="ECO:0007669"/>
    <property type="project" value="UniProtKB-SubCell"/>
</dbReference>
<dbReference type="Gene3D" id="1.10.287.470">
    <property type="entry name" value="Helix hairpin bin"/>
    <property type="match status" value="1"/>
</dbReference>
<dbReference type="Proteomes" id="UP000029389">
    <property type="component" value="Unassembled WGS sequence"/>
</dbReference>
<evidence type="ECO:0000256" key="1">
    <source>
        <dbReference type="ARBA" id="ARBA00004167"/>
    </source>
</evidence>
<gene>
    <name evidence="10" type="ORF">D0U04_19685</name>
    <name evidence="9" type="ORF">DJ93_179</name>
</gene>
<feature type="transmembrane region" description="Helical" evidence="7">
    <location>
        <begin position="23"/>
        <end position="44"/>
    </location>
</feature>
<dbReference type="PANTHER" id="PTHR30386:SF26">
    <property type="entry name" value="TRANSPORT PROTEIN COMB"/>
    <property type="match status" value="1"/>
</dbReference>
<dbReference type="AlphaFoldDB" id="A0A090YSI0"/>
<evidence type="ECO:0000256" key="2">
    <source>
        <dbReference type="ARBA" id="ARBA00009477"/>
    </source>
</evidence>
<evidence type="ECO:0000256" key="5">
    <source>
        <dbReference type="ARBA" id="ARBA00023136"/>
    </source>
</evidence>
<keyword evidence="6" id="KW-0175">Coiled coil</keyword>
<sequence>MEIYNLNEITDSRILYDKKPPRFMLFIIAVVMIMITISIIWSIYTVKTYVVKGQGIVTTQNKQNIMSPVSGAVEEIHVEEGKKVYKGDLLLSLKPTQSNLQIEQTNEQVVHLNERLKLLTRAQTNVSKGTNDFDTKNSDEFEFYNKLKSLQVKIKEFEFSKVTEDTLKQQNYTDEQIIDYKNKATNKREQAKYDTLSEFTNEKKQIEMEVNKLEAQKSALVKSLEEYKIFATEDGKFHLSSKITMGMVIQAGMLVGSLAGENEDLIIELNMPAAERTKVKIKDDVEMVVAGLNQSEYGTIKGKVISIAEDAIIDEKKESNNIYFKMKIKPEKSYLEDKNNKKVNLSLGMLTEVRIKYEKISYLQYLTELMGITM</sequence>
<dbReference type="EMBL" id="JMQC01000008">
    <property type="protein sequence ID" value="KFN01809.1"/>
    <property type="molecule type" value="Genomic_DNA"/>
</dbReference>
<reference evidence="9 11" key="1">
    <citation type="submission" date="2014-04" db="EMBL/GenBank/DDBJ databases">
        <authorList>
            <person name="Bishop-Lilly K.A."/>
            <person name="Broomall S.M."/>
            <person name="Chain P.S."/>
            <person name="Chertkov O."/>
            <person name="Coyne S.R."/>
            <person name="Daligault H.E."/>
            <person name="Davenport K.W."/>
            <person name="Erkkila T."/>
            <person name="Frey K.G."/>
            <person name="Gibbons H.S."/>
            <person name="Gu W."/>
            <person name="Jaissle J."/>
            <person name="Johnson S.L."/>
            <person name="Koroleva G.I."/>
            <person name="Ladner J.T."/>
            <person name="Lo C.-C."/>
            <person name="Minogue T.D."/>
            <person name="Munk C."/>
            <person name="Palacios G.F."/>
            <person name="Redden C.L."/>
            <person name="Rosenzweig C.N."/>
            <person name="Scholz M.B."/>
            <person name="Teshima H."/>
            <person name="Xu Y."/>
        </authorList>
    </citation>
    <scope>NUCLEOTIDE SEQUENCE [LARGE SCALE GENOMIC DNA]</scope>
    <source>
        <strain evidence="9 11">BHP</strain>
    </source>
</reference>
<dbReference type="PANTHER" id="PTHR30386">
    <property type="entry name" value="MEMBRANE FUSION SUBUNIT OF EMRAB-TOLC MULTIDRUG EFFLUX PUMP"/>
    <property type="match status" value="1"/>
</dbReference>
<keyword evidence="4 7" id="KW-1133">Transmembrane helix</keyword>
<evidence type="ECO:0000256" key="3">
    <source>
        <dbReference type="ARBA" id="ARBA00022692"/>
    </source>
</evidence>
<keyword evidence="3 7" id="KW-0812">Transmembrane</keyword>
<reference evidence="10 12" key="2">
    <citation type="submission" date="2018-08" db="EMBL/GenBank/DDBJ databases">
        <title>Bacillus clarus sp. nov. strain PS00077A.</title>
        <authorList>
            <person name="Mendez Acevedo M."/>
            <person name="Carroll L."/>
            <person name="Mukherjee M."/>
            <person name="Wiedmann M."/>
            <person name="Kovac J."/>
        </authorList>
    </citation>
    <scope>NUCLEOTIDE SEQUENCE [LARGE SCALE GENOMIC DNA]</scope>
    <source>
        <strain evidence="10 12">PS00077A</strain>
    </source>
</reference>
<evidence type="ECO:0000313" key="9">
    <source>
        <dbReference type="EMBL" id="KFN01809.1"/>
    </source>
</evidence>
<proteinExistence type="inferred from homology"/>
<dbReference type="Pfam" id="PF26002">
    <property type="entry name" value="Beta-barrel_AprE"/>
    <property type="match status" value="1"/>
</dbReference>
<dbReference type="PATRIC" id="fig|1405.8.peg.347"/>
<comment type="similarity">
    <text evidence="2">Belongs to the membrane fusion protein (MFP) (TC 8.A.1) family.</text>
</comment>
<dbReference type="Gene3D" id="2.40.50.100">
    <property type="match status" value="1"/>
</dbReference>
<dbReference type="InterPro" id="IPR058982">
    <property type="entry name" value="Beta-barrel_AprE"/>
</dbReference>
<comment type="caution">
    <text evidence="9">The sequence shown here is derived from an EMBL/GenBank/DDBJ whole genome shotgun (WGS) entry which is preliminary data.</text>
</comment>
<dbReference type="EMBL" id="QVOD01000028">
    <property type="protein sequence ID" value="RFT65094.1"/>
    <property type="molecule type" value="Genomic_DNA"/>
</dbReference>
<accession>A0A090YSI0</accession>
<evidence type="ECO:0000313" key="10">
    <source>
        <dbReference type="EMBL" id="RFT65094.1"/>
    </source>
</evidence>
<dbReference type="RefSeq" id="WP_042978893.1">
    <property type="nucleotide sequence ID" value="NZ_JMQC01000008.1"/>
</dbReference>